<dbReference type="EMBL" id="CAJNOH010001192">
    <property type="protein sequence ID" value="CAF1187936.1"/>
    <property type="molecule type" value="Genomic_DNA"/>
</dbReference>
<evidence type="ECO:0000259" key="2">
    <source>
        <dbReference type="Pfam" id="PF14295"/>
    </source>
</evidence>
<dbReference type="AlphaFoldDB" id="A0A815PQJ4"/>
<comment type="caution">
    <text evidence="4">The sequence shown here is derived from an EMBL/GenBank/DDBJ whole genome shotgun (WGS) entry which is preliminary data.</text>
</comment>
<organism evidence="4 5">
    <name type="scientific">Rotaria sordida</name>
    <dbReference type="NCBI Taxonomy" id="392033"/>
    <lineage>
        <taxon>Eukaryota</taxon>
        <taxon>Metazoa</taxon>
        <taxon>Spiralia</taxon>
        <taxon>Gnathifera</taxon>
        <taxon>Rotifera</taxon>
        <taxon>Eurotatoria</taxon>
        <taxon>Bdelloidea</taxon>
        <taxon>Philodinida</taxon>
        <taxon>Philodinidae</taxon>
        <taxon>Rotaria</taxon>
    </lineage>
</organism>
<dbReference type="Gene3D" id="3.50.4.10">
    <property type="entry name" value="Hepatocyte Growth Factor"/>
    <property type="match status" value="2"/>
</dbReference>
<proteinExistence type="predicted"/>
<evidence type="ECO:0000256" key="1">
    <source>
        <dbReference type="SAM" id="SignalP"/>
    </source>
</evidence>
<feature type="signal peptide" evidence="1">
    <location>
        <begin position="1"/>
        <end position="26"/>
    </location>
</feature>
<sequence>MIDILSTWSLVKLMLVNILILGCVRCDINWNGNNWALACDFFDNNLSNARIASNLCSERCAQTSECTHYTWTKYSDGTCWMKYGGVSKSDAVYTNDTTMICGILDTVIQSGIQWNANNSAFGCYFRGNDMSNVLIASNLCAGQCAQTSGCSHFVWTTYMGGTCWMKSGVVSESNATHTGEPSMLCGIINASSIAAVAGTTTSFGDSCTPGCGVEG</sequence>
<accession>A0A815PQJ4</accession>
<dbReference type="Proteomes" id="UP000663854">
    <property type="component" value="Unassembled WGS sequence"/>
</dbReference>
<feature type="domain" description="Apple" evidence="2">
    <location>
        <begin position="55"/>
        <end position="82"/>
    </location>
</feature>
<dbReference type="Proteomes" id="UP000663870">
    <property type="component" value="Unassembled WGS sequence"/>
</dbReference>
<protein>
    <recommendedName>
        <fullName evidence="2">Apple domain-containing protein</fullName>
    </recommendedName>
</protein>
<evidence type="ECO:0000313" key="3">
    <source>
        <dbReference type="EMBL" id="CAF1187936.1"/>
    </source>
</evidence>
<reference evidence="4" key="1">
    <citation type="submission" date="2021-02" db="EMBL/GenBank/DDBJ databases">
        <authorList>
            <person name="Nowell W R."/>
        </authorList>
    </citation>
    <scope>NUCLEOTIDE SEQUENCE</scope>
</reference>
<feature type="chain" id="PRO_5044132122" description="Apple domain-containing protein" evidence="1">
    <location>
        <begin position="27"/>
        <end position="215"/>
    </location>
</feature>
<keyword evidence="5" id="KW-1185">Reference proteome</keyword>
<evidence type="ECO:0000313" key="4">
    <source>
        <dbReference type="EMBL" id="CAF1452536.1"/>
    </source>
</evidence>
<gene>
    <name evidence="4" type="ORF">JXQ802_LOCUS37682</name>
    <name evidence="3" type="ORF">PYM288_LOCUS24179</name>
</gene>
<dbReference type="Pfam" id="PF14295">
    <property type="entry name" value="PAN_4"/>
    <property type="match status" value="2"/>
</dbReference>
<evidence type="ECO:0000313" key="5">
    <source>
        <dbReference type="Proteomes" id="UP000663870"/>
    </source>
</evidence>
<dbReference type="InterPro" id="IPR003609">
    <property type="entry name" value="Pan_app"/>
</dbReference>
<dbReference type="EMBL" id="CAJNOL010002032">
    <property type="protein sequence ID" value="CAF1452536.1"/>
    <property type="molecule type" value="Genomic_DNA"/>
</dbReference>
<feature type="domain" description="Apple" evidence="2">
    <location>
        <begin position="125"/>
        <end position="166"/>
    </location>
</feature>
<name>A0A815PQJ4_9BILA</name>
<keyword evidence="1" id="KW-0732">Signal</keyword>